<accession>A0AAQ1UH48</accession>
<organism evidence="2 3">
    <name type="scientific">Segatella buccae</name>
    <dbReference type="NCBI Taxonomy" id="28126"/>
    <lineage>
        <taxon>Bacteria</taxon>
        <taxon>Pseudomonadati</taxon>
        <taxon>Bacteroidota</taxon>
        <taxon>Bacteroidia</taxon>
        <taxon>Bacteroidales</taxon>
        <taxon>Prevotellaceae</taxon>
        <taxon>Segatella</taxon>
    </lineage>
</organism>
<dbReference type="GO" id="GO:0009100">
    <property type="term" value="P:glycoprotein metabolic process"/>
    <property type="evidence" value="ECO:0007669"/>
    <property type="project" value="UniProtKB-ARBA"/>
</dbReference>
<dbReference type="InterPro" id="IPR052942">
    <property type="entry name" value="LPS_cholinephosphotransferase"/>
</dbReference>
<dbReference type="AlphaFoldDB" id="A0AAQ1UH48"/>
<evidence type="ECO:0000313" key="3">
    <source>
        <dbReference type="Proteomes" id="UP000255283"/>
    </source>
</evidence>
<dbReference type="InterPro" id="IPR007074">
    <property type="entry name" value="LicD/FKTN/FKRP_NTP_transf"/>
</dbReference>
<gene>
    <name evidence="2" type="ORF">NCTC13063_01243</name>
</gene>
<sequence length="292" mass="34304">MQTVTPEQQVRWNAIIIETLGVFIEICKANGLRYFCVGGTAIGAVRHKGMIPWDDDIDVCMPRPDYERLIGLFREEDYPGYELVAPYDRTDYPLPSLKFCNKNTTLVEDSVIPCVTGLYIDILPVDGTSDDREEALRLFHRYHKIKNRLNAISRRYSFAGYLKLLGDRKEWGQFVYKTIGFCCRKTYRRYLIRRLRDISFKFPFDEATNVLVYSGSYGEREVYPKAWIREVVELPFEGLQVALPKEYDAYLHNIFGDYMQLPPEEKRVAKHQKAYFNMEKRETLEEIKAKLK</sequence>
<dbReference type="RefSeq" id="WP_004341142.1">
    <property type="nucleotide sequence ID" value="NZ_DBFWLE010000009.1"/>
</dbReference>
<dbReference type="EMBL" id="UGTJ01000001">
    <property type="protein sequence ID" value="SUB79966.1"/>
    <property type="molecule type" value="Genomic_DNA"/>
</dbReference>
<evidence type="ECO:0000259" key="1">
    <source>
        <dbReference type="Pfam" id="PF04991"/>
    </source>
</evidence>
<dbReference type="PANTHER" id="PTHR43404">
    <property type="entry name" value="LIPOPOLYSACCHARIDE CHOLINEPHOSPHOTRANSFERASE LICD"/>
    <property type="match status" value="1"/>
</dbReference>
<dbReference type="PANTHER" id="PTHR43404:SF2">
    <property type="entry name" value="LIPOPOLYSACCHARIDE CHOLINEPHOSPHOTRANSFERASE LICD"/>
    <property type="match status" value="1"/>
</dbReference>
<name>A0AAQ1UH48_9BACT</name>
<evidence type="ECO:0000313" key="2">
    <source>
        <dbReference type="EMBL" id="SUB79966.1"/>
    </source>
</evidence>
<dbReference type="GeneID" id="93535893"/>
<dbReference type="Pfam" id="PF04991">
    <property type="entry name" value="LicD"/>
    <property type="match status" value="1"/>
</dbReference>
<reference evidence="2 3" key="1">
    <citation type="submission" date="2018-06" db="EMBL/GenBank/DDBJ databases">
        <authorList>
            <consortium name="Pathogen Informatics"/>
            <person name="Doyle S."/>
        </authorList>
    </citation>
    <scope>NUCLEOTIDE SEQUENCE [LARGE SCALE GENOMIC DNA]</scope>
    <source>
        <strain evidence="2 3">NCTC13063</strain>
    </source>
</reference>
<protein>
    <submittedName>
        <fullName evidence="2">LPS biosynthesis protein</fullName>
    </submittedName>
</protein>
<feature type="domain" description="LicD/FKTN/FKRP nucleotidyltransferase" evidence="1">
    <location>
        <begin position="27"/>
        <end position="256"/>
    </location>
</feature>
<proteinExistence type="predicted"/>
<comment type="caution">
    <text evidence="2">The sequence shown here is derived from an EMBL/GenBank/DDBJ whole genome shotgun (WGS) entry which is preliminary data.</text>
</comment>
<dbReference type="Proteomes" id="UP000255283">
    <property type="component" value="Unassembled WGS sequence"/>
</dbReference>